<name>A0A1M6AQ28_9FIRM</name>
<dbReference type="InterPro" id="IPR036638">
    <property type="entry name" value="HLH_DNA-bd_sf"/>
</dbReference>
<organism evidence="1 2">
    <name type="scientific">Lutispora thermophila DSM 19022</name>
    <dbReference type="NCBI Taxonomy" id="1122184"/>
    <lineage>
        <taxon>Bacteria</taxon>
        <taxon>Bacillati</taxon>
        <taxon>Bacillota</taxon>
        <taxon>Clostridia</taxon>
        <taxon>Lutisporales</taxon>
        <taxon>Lutisporaceae</taxon>
        <taxon>Lutispora</taxon>
    </lineage>
</organism>
<proteinExistence type="predicted"/>
<dbReference type="RefSeq" id="WP_073023300.1">
    <property type="nucleotide sequence ID" value="NZ_FQZS01000003.1"/>
</dbReference>
<dbReference type="EMBL" id="FQZS01000003">
    <property type="protein sequence ID" value="SHI38313.1"/>
    <property type="molecule type" value="Genomic_DNA"/>
</dbReference>
<dbReference type="InterPro" id="IPR018540">
    <property type="entry name" value="Spo0E-like"/>
</dbReference>
<protein>
    <submittedName>
        <fullName evidence="1">Spo0E like sporulation regulatory protein</fullName>
    </submittedName>
</protein>
<dbReference type="SUPFAM" id="SSF140500">
    <property type="entry name" value="BAS1536-like"/>
    <property type="match status" value="1"/>
</dbReference>
<evidence type="ECO:0000313" key="2">
    <source>
        <dbReference type="Proteomes" id="UP000184442"/>
    </source>
</evidence>
<dbReference type="Pfam" id="PF09388">
    <property type="entry name" value="SpoOE-like"/>
    <property type="match status" value="1"/>
</dbReference>
<dbReference type="GO" id="GO:0043937">
    <property type="term" value="P:regulation of sporulation"/>
    <property type="evidence" value="ECO:0007669"/>
    <property type="project" value="InterPro"/>
</dbReference>
<accession>A0A1M6AQ28</accession>
<evidence type="ECO:0000313" key="1">
    <source>
        <dbReference type="EMBL" id="SHI38313.1"/>
    </source>
</evidence>
<dbReference type="Gene3D" id="4.10.280.10">
    <property type="entry name" value="Helix-loop-helix DNA-binding domain"/>
    <property type="match status" value="1"/>
</dbReference>
<dbReference type="GO" id="GO:0046983">
    <property type="term" value="F:protein dimerization activity"/>
    <property type="evidence" value="ECO:0007669"/>
    <property type="project" value="InterPro"/>
</dbReference>
<dbReference type="AlphaFoldDB" id="A0A1M6AQ28"/>
<reference evidence="1 2" key="1">
    <citation type="submission" date="2016-11" db="EMBL/GenBank/DDBJ databases">
        <authorList>
            <person name="Jaros S."/>
            <person name="Januszkiewicz K."/>
            <person name="Wedrychowicz H."/>
        </authorList>
    </citation>
    <scope>NUCLEOTIDE SEQUENCE [LARGE SCALE GENOMIC DNA]</scope>
    <source>
        <strain evidence="1 2">DSM 19022</strain>
    </source>
</reference>
<dbReference type="InterPro" id="IPR037208">
    <property type="entry name" value="Spo0E-like_sf"/>
</dbReference>
<dbReference type="Proteomes" id="UP000184442">
    <property type="component" value="Unassembled WGS sequence"/>
</dbReference>
<gene>
    <name evidence="1" type="ORF">SAMN02745176_00041</name>
</gene>
<sequence>MKNFNDNHNELTVLEAKINLMRDKLHNMLLNNFDPLNDEILAFSKELDELISRYTTLKEKLKDD</sequence>
<keyword evidence="2" id="KW-1185">Reference proteome</keyword>